<reference evidence="2" key="2">
    <citation type="journal article" date="2012" name="PLoS ONE">
        <title>A Deeply Branching Thermophilic Bacterium with an Ancient Acetyl-CoA Pathway Dominates a Subsurface Ecosystem.</title>
        <authorList>
            <person name="Takami H."/>
            <person name="Noguchi H."/>
            <person name="Takaki Y."/>
            <person name="Uchiyama I."/>
            <person name="Toyoda A."/>
            <person name="Nishi S."/>
            <person name="Chee G.-J."/>
            <person name="Arai W."/>
            <person name="Nunoura T."/>
            <person name="Itoh T."/>
            <person name="Hattori M."/>
            <person name="Takai K."/>
        </authorList>
    </citation>
    <scope>NUCLEOTIDE SEQUENCE</scope>
</reference>
<feature type="transmembrane region" description="Helical" evidence="1">
    <location>
        <begin position="12"/>
        <end position="29"/>
    </location>
</feature>
<organism evidence="2">
    <name type="scientific">uncultured Acidobacteriota bacterium</name>
    <dbReference type="NCBI Taxonomy" id="171953"/>
    <lineage>
        <taxon>Bacteria</taxon>
        <taxon>Pseudomonadati</taxon>
        <taxon>Acidobacteriota</taxon>
        <taxon>environmental samples</taxon>
    </lineage>
</organism>
<protein>
    <submittedName>
        <fullName evidence="2">Uncharacterized protein</fullName>
    </submittedName>
</protein>
<evidence type="ECO:0000256" key="1">
    <source>
        <dbReference type="SAM" id="Phobius"/>
    </source>
</evidence>
<feature type="transmembrane region" description="Helical" evidence="1">
    <location>
        <begin position="184"/>
        <end position="206"/>
    </location>
</feature>
<sequence length="220" mass="24481">MKKDFREHATHLLGVLVVIAVSQLLPLLLGPGGVVPALSLALLPVAFLFPMLIAYWLVGMEKAKRTLFLLRLLPLSAHHLAIAKEVVALSMLLLFGAVVVVARSLVLSLQEDHEMGVLGSFGTALARWIPIVMVLLTQLALFLYLWLDYRLAGIIIVVIWYSGVFLVFFYPNELMPLARLSERWSFIVVGHGIAVLLVLGLHSLMVRLLERKDWDRLATG</sequence>
<dbReference type="AlphaFoldDB" id="H5SFX0"/>
<feature type="transmembrane region" description="Helical" evidence="1">
    <location>
        <begin position="86"/>
        <end position="105"/>
    </location>
</feature>
<gene>
    <name evidence="2" type="ORF">HGMM_F22D11C33</name>
</gene>
<feature type="transmembrane region" description="Helical" evidence="1">
    <location>
        <begin position="154"/>
        <end position="172"/>
    </location>
</feature>
<evidence type="ECO:0000313" key="2">
    <source>
        <dbReference type="EMBL" id="BAL55056.1"/>
    </source>
</evidence>
<name>H5SFX0_9BACT</name>
<dbReference type="EMBL" id="AP011707">
    <property type="protein sequence ID" value="BAL55056.1"/>
    <property type="molecule type" value="Genomic_DNA"/>
</dbReference>
<feature type="transmembrane region" description="Helical" evidence="1">
    <location>
        <begin position="35"/>
        <end position="58"/>
    </location>
</feature>
<keyword evidence="1" id="KW-0812">Transmembrane</keyword>
<feature type="transmembrane region" description="Helical" evidence="1">
    <location>
        <begin position="125"/>
        <end position="147"/>
    </location>
</feature>
<reference evidence="2" key="1">
    <citation type="journal article" date="2005" name="Environ. Microbiol.">
        <title>Genetic and functional properties of uncultivated thermophilic crenarchaeotes from a subsurface gold mine as revealed by analysis of genome fragments.</title>
        <authorList>
            <person name="Nunoura T."/>
            <person name="Hirayama H."/>
            <person name="Takami H."/>
            <person name="Oida H."/>
            <person name="Nishi S."/>
            <person name="Shimamura S."/>
            <person name="Suzuki Y."/>
            <person name="Inagaki F."/>
            <person name="Takai K."/>
            <person name="Nealson K.H."/>
            <person name="Horikoshi K."/>
        </authorList>
    </citation>
    <scope>NUCLEOTIDE SEQUENCE</scope>
</reference>
<keyword evidence="1" id="KW-0472">Membrane</keyword>
<proteinExistence type="predicted"/>
<keyword evidence="1" id="KW-1133">Transmembrane helix</keyword>
<accession>H5SFX0</accession>